<evidence type="ECO:0000256" key="6">
    <source>
        <dbReference type="ARBA" id="ARBA00023136"/>
    </source>
</evidence>
<dbReference type="InterPro" id="IPR037169">
    <property type="entry name" value="Cytochrome_c_oxidase_VIc_sf"/>
</dbReference>
<evidence type="ECO:0000313" key="8">
    <source>
        <dbReference type="EMBL" id="KAK3930220.1"/>
    </source>
</evidence>
<evidence type="ECO:0000256" key="3">
    <source>
        <dbReference type="ARBA" id="ARBA00022792"/>
    </source>
</evidence>
<keyword evidence="9" id="KW-1185">Reference proteome</keyword>
<keyword evidence="2 7" id="KW-0812">Transmembrane</keyword>
<protein>
    <submittedName>
        <fullName evidence="8">Cytochrome c oxidase subunit 6C</fullName>
    </submittedName>
</protein>
<evidence type="ECO:0000256" key="4">
    <source>
        <dbReference type="ARBA" id="ARBA00022989"/>
    </source>
</evidence>
<dbReference type="InterPro" id="IPR034884">
    <property type="entry name" value="Cytochrome_c_oxidase_VIc/VIIs"/>
</dbReference>
<evidence type="ECO:0000256" key="2">
    <source>
        <dbReference type="ARBA" id="ARBA00022692"/>
    </source>
</evidence>
<name>A0AAE1HZI2_9NEOP</name>
<evidence type="ECO:0000256" key="7">
    <source>
        <dbReference type="SAM" id="Phobius"/>
    </source>
</evidence>
<evidence type="ECO:0000256" key="1">
    <source>
        <dbReference type="ARBA" id="ARBA00004273"/>
    </source>
</evidence>
<feature type="transmembrane region" description="Helical" evidence="7">
    <location>
        <begin position="26"/>
        <end position="43"/>
    </location>
</feature>
<dbReference type="EMBL" id="JAHWGI010001411">
    <property type="protein sequence ID" value="KAK3930220.1"/>
    <property type="molecule type" value="Genomic_DNA"/>
</dbReference>
<organism evidence="8 9">
    <name type="scientific">Frankliniella fusca</name>
    <dbReference type="NCBI Taxonomy" id="407009"/>
    <lineage>
        <taxon>Eukaryota</taxon>
        <taxon>Metazoa</taxon>
        <taxon>Ecdysozoa</taxon>
        <taxon>Arthropoda</taxon>
        <taxon>Hexapoda</taxon>
        <taxon>Insecta</taxon>
        <taxon>Pterygota</taxon>
        <taxon>Neoptera</taxon>
        <taxon>Paraneoptera</taxon>
        <taxon>Thysanoptera</taxon>
        <taxon>Terebrantia</taxon>
        <taxon>Thripoidea</taxon>
        <taxon>Thripidae</taxon>
        <taxon>Frankliniella</taxon>
    </lineage>
</organism>
<sequence>MSGGAVARLAKPKLRGHFRDALNKNLLYSGIGGGIAAVAYYFLQMVPHAKRREEYMSINPAKEFERLRDLGFFWSVPPKDPSKALYEWKKED</sequence>
<gene>
    <name evidence="8" type="ORF">KUF71_004954</name>
</gene>
<keyword evidence="5" id="KW-0496">Mitochondrion</keyword>
<comment type="subcellular location">
    <subcellularLocation>
        <location evidence="1">Mitochondrion inner membrane</location>
    </subcellularLocation>
</comment>
<evidence type="ECO:0000313" key="9">
    <source>
        <dbReference type="Proteomes" id="UP001219518"/>
    </source>
</evidence>
<reference evidence="8" key="2">
    <citation type="journal article" date="2023" name="BMC Genomics">
        <title>Pest status, molecular evolution, and epigenetic factors derived from the genome assembly of Frankliniella fusca, a thysanopteran phytovirus vector.</title>
        <authorList>
            <person name="Catto M.A."/>
            <person name="Labadie P.E."/>
            <person name="Jacobson A.L."/>
            <person name="Kennedy G.G."/>
            <person name="Srinivasan R."/>
            <person name="Hunt B.G."/>
        </authorList>
    </citation>
    <scope>NUCLEOTIDE SEQUENCE</scope>
    <source>
        <strain evidence="8">PL_HMW_Pooled</strain>
    </source>
</reference>
<dbReference type="SUPFAM" id="SSF81415">
    <property type="entry name" value="Mitochondrial cytochrome c oxidase subunit VIc"/>
    <property type="match status" value="1"/>
</dbReference>
<dbReference type="Proteomes" id="UP001219518">
    <property type="component" value="Unassembled WGS sequence"/>
</dbReference>
<evidence type="ECO:0000256" key="5">
    <source>
        <dbReference type="ARBA" id="ARBA00023128"/>
    </source>
</evidence>
<dbReference type="GO" id="GO:0005743">
    <property type="term" value="C:mitochondrial inner membrane"/>
    <property type="evidence" value="ECO:0007669"/>
    <property type="project" value="UniProtKB-SubCell"/>
</dbReference>
<keyword evidence="6 7" id="KW-0472">Membrane</keyword>
<dbReference type="Pfam" id="PF02937">
    <property type="entry name" value="COX6C"/>
    <property type="match status" value="1"/>
</dbReference>
<proteinExistence type="predicted"/>
<dbReference type="AlphaFoldDB" id="A0AAE1HZI2"/>
<reference evidence="8" key="1">
    <citation type="submission" date="2021-07" db="EMBL/GenBank/DDBJ databases">
        <authorList>
            <person name="Catto M.A."/>
            <person name="Jacobson A."/>
            <person name="Kennedy G."/>
            <person name="Labadie P."/>
            <person name="Hunt B.G."/>
            <person name="Srinivasan R."/>
        </authorList>
    </citation>
    <scope>NUCLEOTIDE SEQUENCE</scope>
    <source>
        <strain evidence="8">PL_HMW_Pooled</strain>
        <tissue evidence="8">Head</tissue>
    </source>
</reference>
<comment type="caution">
    <text evidence="8">The sequence shown here is derived from an EMBL/GenBank/DDBJ whole genome shotgun (WGS) entry which is preliminary data.</text>
</comment>
<keyword evidence="3" id="KW-0999">Mitochondrion inner membrane</keyword>
<keyword evidence="4 7" id="KW-1133">Transmembrane helix</keyword>
<accession>A0AAE1HZI2</accession>
<dbReference type="Gene3D" id="4.10.93.10">
    <property type="entry name" value="Mitochondrial cytochrome c oxidase subunit VIc/VIIs"/>
    <property type="match status" value="1"/>
</dbReference>